<dbReference type="AlphaFoldDB" id="A0A1H9CN59"/>
<feature type="chain" id="PRO_5011554115" evidence="1">
    <location>
        <begin position="26"/>
        <end position="218"/>
    </location>
</feature>
<organism evidence="2 3">
    <name type="scientific">Streptomyces radiopugnans</name>
    <dbReference type="NCBI Taxonomy" id="403935"/>
    <lineage>
        <taxon>Bacteria</taxon>
        <taxon>Bacillati</taxon>
        <taxon>Actinomycetota</taxon>
        <taxon>Actinomycetes</taxon>
        <taxon>Kitasatosporales</taxon>
        <taxon>Streptomycetaceae</taxon>
        <taxon>Streptomyces</taxon>
    </lineage>
</organism>
<protein>
    <submittedName>
        <fullName evidence="2">Uncharacterized protein</fullName>
    </submittedName>
</protein>
<accession>A0A1H9CN59</accession>
<gene>
    <name evidence="2" type="ORF">SAMN05216481_103337</name>
</gene>
<sequence length="218" mass="22131">MSKQRFVAAGIAAVALAGLSGTAFALQGQGQESGGERGRGAERPAAALTAALTATVPERPAGAEPAGARASTAVRVVEPYEPVEIGQGALLGLLPEGRQNYVVAWGGPEDFRESVETARGVVGDSLRPGSLSFGHSSSPGRGVLLTGAYRTETEPARITLTAGGRTWEAGMVRLPGNPGWGVYHVDAGGTGPGTRATVTAYGPDGTVLARNDVTGPLW</sequence>
<evidence type="ECO:0000256" key="1">
    <source>
        <dbReference type="SAM" id="SignalP"/>
    </source>
</evidence>
<evidence type="ECO:0000313" key="3">
    <source>
        <dbReference type="Proteomes" id="UP000199055"/>
    </source>
</evidence>
<name>A0A1H9CN59_9ACTN</name>
<feature type="signal peptide" evidence="1">
    <location>
        <begin position="1"/>
        <end position="25"/>
    </location>
</feature>
<dbReference type="RefSeq" id="WP_093657380.1">
    <property type="nucleotide sequence ID" value="NZ_FOET01000003.1"/>
</dbReference>
<proteinExistence type="predicted"/>
<reference evidence="2 3" key="1">
    <citation type="submission" date="2016-10" db="EMBL/GenBank/DDBJ databases">
        <authorList>
            <person name="de Groot N.N."/>
        </authorList>
    </citation>
    <scope>NUCLEOTIDE SEQUENCE [LARGE SCALE GENOMIC DNA]</scope>
    <source>
        <strain evidence="2 3">CGMCC 4.3519</strain>
    </source>
</reference>
<keyword evidence="3" id="KW-1185">Reference proteome</keyword>
<dbReference type="Proteomes" id="UP000199055">
    <property type="component" value="Unassembled WGS sequence"/>
</dbReference>
<dbReference type="EMBL" id="FOET01000003">
    <property type="protein sequence ID" value="SEQ02636.1"/>
    <property type="molecule type" value="Genomic_DNA"/>
</dbReference>
<keyword evidence="1" id="KW-0732">Signal</keyword>
<evidence type="ECO:0000313" key="2">
    <source>
        <dbReference type="EMBL" id="SEQ02636.1"/>
    </source>
</evidence>